<dbReference type="Proteomes" id="UP000887565">
    <property type="component" value="Unplaced"/>
</dbReference>
<evidence type="ECO:0000313" key="5">
    <source>
        <dbReference type="Proteomes" id="UP000887565"/>
    </source>
</evidence>
<dbReference type="GO" id="GO:0043005">
    <property type="term" value="C:neuron projection"/>
    <property type="evidence" value="ECO:0007669"/>
    <property type="project" value="TreeGrafter"/>
</dbReference>
<evidence type="ECO:0000256" key="3">
    <source>
        <dbReference type="ARBA" id="ARBA00023319"/>
    </source>
</evidence>
<dbReference type="AlphaFoldDB" id="A0A915IWQ5"/>
<evidence type="ECO:0000256" key="1">
    <source>
        <dbReference type="ARBA" id="ARBA00022737"/>
    </source>
</evidence>
<evidence type="ECO:0000256" key="2">
    <source>
        <dbReference type="ARBA" id="ARBA00023157"/>
    </source>
</evidence>
<dbReference type="InterPro" id="IPR013783">
    <property type="entry name" value="Ig-like_fold"/>
</dbReference>
<keyword evidence="3" id="KW-0393">Immunoglobulin domain</keyword>
<keyword evidence="5" id="KW-1185">Reference proteome</keyword>
<keyword evidence="2" id="KW-1015">Disulfide bond</keyword>
<proteinExistence type="predicted"/>
<feature type="domain" description="Ig-like" evidence="4">
    <location>
        <begin position="120"/>
        <end position="208"/>
    </location>
</feature>
<dbReference type="SUPFAM" id="SSF48726">
    <property type="entry name" value="Immunoglobulin"/>
    <property type="match status" value="2"/>
</dbReference>
<reference evidence="6" key="1">
    <citation type="submission" date="2022-11" db="UniProtKB">
        <authorList>
            <consortium name="WormBaseParasite"/>
        </authorList>
    </citation>
    <scope>IDENTIFICATION</scope>
</reference>
<keyword evidence="1" id="KW-0677">Repeat</keyword>
<evidence type="ECO:0000313" key="6">
    <source>
        <dbReference type="WBParaSite" id="nRc.2.0.1.t18514-RA"/>
    </source>
</evidence>
<dbReference type="Gene3D" id="2.60.40.10">
    <property type="entry name" value="Immunoglobulins"/>
    <property type="match status" value="2"/>
</dbReference>
<dbReference type="InterPro" id="IPR051170">
    <property type="entry name" value="Neural/epithelial_adhesion"/>
</dbReference>
<organism evidence="5 6">
    <name type="scientific">Romanomermis culicivorax</name>
    <name type="common">Nematode worm</name>
    <dbReference type="NCBI Taxonomy" id="13658"/>
    <lineage>
        <taxon>Eukaryota</taxon>
        <taxon>Metazoa</taxon>
        <taxon>Ecdysozoa</taxon>
        <taxon>Nematoda</taxon>
        <taxon>Enoplea</taxon>
        <taxon>Dorylaimia</taxon>
        <taxon>Mermithida</taxon>
        <taxon>Mermithoidea</taxon>
        <taxon>Mermithidae</taxon>
        <taxon>Romanomermis</taxon>
    </lineage>
</organism>
<accession>A0A915IWQ5</accession>
<dbReference type="PROSITE" id="PS50835">
    <property type="entry name" value="IG_LIKE"/>
    <property type="match status" value="1"/>
</dbReference>
<dbReference type="InterPro" id="IPR036179">
    <property type="entry name" value="Ig-like_dom_sf"/>
</dbReference>
<dbReference type="CDD" id="cd00096">
    <property type="entry name" value="Ig"/>
    <property type="match status" value="1"/>
</dbReference>
<evidence type="ECO:0000259" key="4">
    <source>
        <dbReference type="PROSITE" id="PS50835"/>
    </source>
</evidence>
<dbReference type="PANTHER" id="PTHR12231">
    <property type="entry name" value="CTX-RELATED TYPE I TRANSMEMBRANE PROTEIN"/>
    <property type="match status" value="1"/>
</dbReference>
<name>A0A915IWQ5_ROMCU</name>
<dbReference type="PANTHER" id="PTHR12231:SF253">
    <property type="entry name" value="DPR-INTERACTING PROTEIN ETA, ISOFORM B-RELATED"/>
    <property type="match status" value="1"/>
</dbReference>
<dbReference type="InterPro" id="IPR007110">
    <property type="entry name" value="Ig-like_dom"/>
</dbReference>
<dbReference type="WBParaSite" id="nRc.2.0.1.t18514-RA">
    <property type="protein sequence ID" value="nRc.2.0.1.t18514-RA"/>
    <property type="gene ID" value="nRc.2.0.1.g18514"/>
</dbReference>
<protein>
    <submittedName>
        <fullName evidence="6">Ig-like domain-containing protein</fullName>
    </submittedName>
</protein>
<sequence>MDLVCEISDILCESPVQKPGTYLECDHTNESETSQKTNLKIALRNGGPFLGEIIYSLLNLVRDLQHFFSGQLESIVTDVIIMGTFGWQAFLSVDQLKAAKLVINKRYDNEAENQEEKTGGETVVYNCEYYKSAEDTGGDFRLEWSIDGRPITDKNQRSRINILETSRSSVRQLKLTIKNVNSETDSGLYECKAIYANSGQPELSRKIRLSAMKPPKWIDESTKVAEKLGTSVTINCEAIGDPVPDVVISLSNGMPLPAPDRYIKDGDKVLINELKIEDKGVSIMCTASQILEKFDTLPTVTKFIDIDVYFKPELEGGESITRYGIIDQNVTVPCHSTTSNPLVEKFEFHDSVAGAMSHDDYSVDLAAQKALLQMHHRFHQRQI</sequence>